<dbReference type="InterPro" id="IPR020858">
    <property type="entry name" value="Serum_albumin-like"/>
</dbReference>
<dbReference type="SUPFAM" id="SSF48552">
    <property type="entry name" value="Serum albumin-like"/>
    <property type="match status" value="3"/>
</dbReference>
<reference evidence="10" key="1">
    <citation type="submission" date="2025-08" db="UniProtKB">
        <authorList>
            <consortium name="Ensembl"/>
        </authorList>
    </citation>
    <scope>IDENTIFICATION</scope>
</reference>
<feature type="disulfide bond" evidence="7">
    <location>
        <begin position="102"/>
        <end position="118"/>
    </location>
</feature>
<feature type="disulfide bond" evidence="7">
    <location>
        <begin position="306"/>
        <end position="317"/>
    </location>
</feature>
<evidence type="ECO:0000313" key="11">
    <source>
        <dbReference type="Proteomes" id="UP000694393"/>
    </source>
</evidence>
<dbReference type="Gene3D" id="1.10.246.10">
    <property type="match status" value="6"/>
</dbReference>
<feature type="disulfide bond" evidence="7">
    <location>
        <begin position="196"/>
        <end position="205"/>
    </location>
</feature>
<feature type="disulfide bond" evidence="7">
    <location>
        <begin position="388"/>
        <end position="397"/>
    </location>
</feature>
<evidence type="ECO:0000256" key="6">
    <source>
        <dbReference type="PIRSR" id="PIRSR002520-1"/>
    </source>
</evidence>
<keyword evidence="6" id="KW-0186">Copper</keyword>
<dbReference type="PANTHER" id="PTHR11385">
    <property type="entry name" value="SERUM ALBUMIN-RELATED"/>
    <property type="match status" value="1"/>
</dbReference>
<dbReference type="GO" id="GO:0046872">
    <property type="term" value="F:metal ion binding"/>
    <property type="evidence" value="ECO:0007669"/>
    <property type="project" value="UniProtKB-KW"/>
</dbReference>
<evidence type="ECO:0000256" key="2">
    <source>
        <dbReference type="ARBA" id="ARBA00022525"/>
    </source>
</evidence>
<dbReference type="InterPro" id="IPR021177">
    <property type="entry name" value="Serum_albumin/AFP/Afamin"/>
</dbReference>
<feature type="domain" description="Albumin" evidence="9">
    <location>
        <begin position="408"/>
        <end position="603"/>
    </location>
</feature>
<feature type="binding site" evidence="6">
    <location>
        <position position="280"/>
    </location>
    <ligand>
        <name>Ca(2+)</name>
        <dbReference type="ChEBI" id="CHEBI:29108"/>
        <label>1</label>
    </ligand>
</feature>
<keyword evidence="11" id="KW-1185">Reference proteome</keyword>
<evidence type="ECO:0000259" key="9">
    <source>
        <dbReference type="PROSITE" id="PS51438"/>
    </source>
</evidence>
<feature type="binding site" evidence="6">
    <location>
        <position position="277"/>
    </location>
    <ligand>
        <name>Zn(2+)</name>
        <dbReference type="ChEBI" id="CHEBI:29105"/>
    </ligand>
</feature>
<evidence type="ECO:0000256" key="5">
    <source>
        <dbReference type="ARBA" id="ARBA00023157"/>
    </source>
</evidence>
<evidence type="ECO:0000256" key="7">
    <source>
        <dbReference type="PIRSR" id="PIRSR002520-2"/>
    </source>
</evidence>
<dbReference type="InterPro" id="IPR000264">
    <property type="entry name" value="ALB/AFP/VDB"/>
</dbReference>
<dbReference type="PRINTS" id="PR00803">
    <property type="entry name" value="AFETOPROTEIN"/>
</dbReference>
<feature type="disulfide bond" evidence="7">
    <location>
        <begin position="584"/>
        <end position="593"/>
    </location>
</feature>
<feature type="disulfide bond" evidence="7">
    <location>
        <begin position="80"/>
        <end position="89"/>
    </location>
</feature>
<keyword evidence="6" id="KW-0479">Metal-binding</keyword>
<dbReference type="GO" id="GO:0005737">
    <property type="term" value="C:cytoplasm"/>
    <property type="evidence" value="ECO:0007669"/>
    <property type="project" value="TreeGrafter"/>
</dbReference>
<feature type="disulfide bond" evidence="7">
    <location>
        <begin position="489"/>
        <end position="505"/>
    </location>
</feature>
<sequence length="614" mass="71056">MKQLAFISFLLFFSFATTRDLKRFARDAEHQSEIVHRFNDLKEENFKAIAMITFAQYLYKCPYEEIFKQTKKIVDLAHKCVTSEEDPECSKTLSTIFLDEICHIPELGKAYGSMANCCRKADPERHLCFLSFKHSDPGFLPPYEKPEPEVICKKFQEDKALFMGHHIYEVARRHPFLFGSTILALAIEVEHSIEFCCKEANVKICLEEKLLPIKERVLLLSKINTYFCGILEKFGERTYETEILAIVSQKYPKAPFSEIKKIVKDITHVHMECCDGDMIECTDDRDEIVSYICSKQDIFSSKIKDCCEKPVTERSECVVMAEFDDKPADLPSIAEKYIEDKEVCKHFTEEHDAFLAEFLYEYSRRHPEFSSQMLLRIAKGYQSLLEECCKKENAPECYSHAEEKLRNHIQETQETVKTNCDLLAGLGDYGIQKVILARYTRKMPQVSTERLIEISKEMVGVGSKCCQQPEDSRLSCSEKRMSLVIHNMCRRVEALPINEKVRHCCNDSYADRRPCFTELGTDENYVHPLFSPEVFTFHEDLCTAEIQRSKELIMLVNIIKLKTTVTDEELKKICTDFTDMVQKCCKAENHETCFETEGPKLKAEVKAILRILGV</sequence>
<name>A0A8C8RT79_9SAUR</name>
<dbReference type="GO" id="GO:0072562">
    <property type="term" value="C:blood microparticle"/>
    <property type="evidence" value="ECO:0007669"/>
    <property type="project" value="TreeGrafter"/>
</dbReference>
<dbReference type="PANTHER" id="PTHR11385:SF14">
    <property type="entry name" value="AFAMIN"/>
    <property type="match status" value="1"/>
</dbReference>
<feature type="disulfide bond" evidence="7">
    <location>
        <begin position="542"/>
        <end position="585"/>
    </location>
</feature>
<keyword evidence="5 7" id="KW-1015">Disulfide bond</keyword>
<dbReference type="FunFam" id="1.10.246.10:FF:000001">
    <property type="entry name" value="Serum albumin"/>
    <property type="match status" value="1"/>
</dbReference>
<dbReference type="Proteomes" id="UP000694393">
    <property type="component" value="Unplaced"/>
</dbReference>
<dbReference type="AlphaFoldDB" id="A0A8C8RT79"/>
<evidence type="ECO:0000256" key="8">
    <source>
        <dbReference type="SAM" id="SignalP"/>
    </source>
</evidence>
<proteinExistence type="predicted"/>
<accession>A0A8C8RT79</accession>
<reference evidence="10" key="2">
    <citation type="submission" date="2025-09" db="UniProtKB">
        <authorList>
            <consortium name="Ensembl"/>
        </authorList>
    </citation>
    <scope>IDENTIFICATION</scope>
</reference>
<dbReference type="SMART" id="SM00103">
    <property type="entry name" value="ALBUMIN"/>
    <property type="match status" value="3"/>
</dbReference>
<feature type="disulfide bond" evidence="7">
    <location>
        <begin position="293"/>
        <end position="307"/>
    </location>
</feature>
<feature type="binding site" evidence="6">
    <location>
        <position position="283"/>
    </location>
    <ligand>
        <name>Ca(2+)</name>
        <dbReference type="ChEBI" id="CHEBI:29108"/>
        <label>2</label>
    </ligand>
</feature>
<feature type="binding site" evidence="6">
    <location>
        <position position="277"/>
    </location>
    <ligand>
        <name>Ca(2+)</name>
        <dbReference type="ChEBI" id="CHEBI:29108"/>
        <label>1</label>
    </ligand>
</feature>
<dbReference type="PROSITE" id="PS00212">
    <property type="entry name" value="ALBUMIN_1"/>
    <property type="match status" value="2"/>
</dbReference>
<feature type="binding site" evidence="6">
    <location>
        <position position="30"/>
    </location>
    <ligand>
        <name>Ca(2+)</name>
        <dbReference type="ChEBI" id="CHEBI:29108"/>
        <label>1</label>
    </ligand>
</feature>
<dbReference type="PRINTS" id="PR00802">
    <property type="entry name" value="SERUMALBUMIN"/>
</dbReference>
<feature type="domain" description="Albumin" evidence="9">
    <location>
        <begin position="22"/>
        <end position="214"/>
    </location>
</feature>
<dbReference type="InterPro" id="IPR014760">
    <property type="entry name" value="Serum_albumin_N"/>
</dbReference>
<dbReference type="Ensembl" id="ENSPCET00000011006.1">
    <property type="protein sequence ID" value="ENSPCEP00000010653.1"/>
    <property type="gene ID" value="ENSPCEG00000008423.1"/>
</dbReference>
<feature type="disulfide bond" evidence="7">
    <location>
        <begin position="344"/>
        <end position="389"/>
    </location>
</feature>
<evidence type="ECO:0000256" key="4">
    <source>
        <dbReference type="ARBA" id="ARBA00022737"/>
    </source>
</evidence>
<feature type="disulfide bond" evidence="7">
    <location>
        <begin position="117"/>
        <end position="128"/>
    </location>
</feature>
<keyword evidence="4" id="KW-0677">Repeat</keyword>
<feature type="chain" id="PRO_5034376141" evidence="8">
    <location>
        <begin position="19"/>
        <end position="614"/>
    </location>
</feature>
<feature type="disulfide bond" evidence="7">
    <location>
        <begin position="273"/>
        <end position="281"/>
    </location>
</feature>
<feature type="disulfide bond" evidence="7">
    <location>
        <begin position="420"/>
        <end position="466"/>
    </location>
</feature>
<keyword evidence="6" id="KW-0106">Calcium</keyword>
<feature type="binding site" evidence="6">
    <location>
        <position position="40"/>
    </location>
    <ligand>
        <name>Ca(2+)</name>
        <dbReference type="ChEBI" id="CHEBI:29108"/>
        <label>1</label>
    </ligand>
</feature>
<dbReference type="FunFam" id="1.10.246.10:FF:000002">
    <property type="entry name" value="Serum albumin"/>
    <property type="match status" value="1"/>
</dbReference>
<feature type="disulfide bond" evidence="7">
    <location>
        <begin position="228"/>
        <end position="274"/>
    </location>
</feature>
<feature type="binding site" evidence="6">
    <location>
        <position position="33"/>
    </location>
    <ligand>
        <name>Ca(2+)</name>
        <dbReference type="ChEBI" id="CHEBI:29108"/>
        <label>1</label>
    </ligand>
</feature>
<feature type="disulfide bond" evidence="7">
    <location>
        <begin position="465"/>
        <end position="476"/>
    </location>
</feature>
<keyword evidence="6" id="KW-0862">Zinc</keyword>
<feature type="binding site" evidence="6">
    <location>
        <position position="272"/>
    </location>
    <ligand>
        <name>Ca(2+)</name>
        <dbReference type="ChEBI" id="CHEBI:29108"/>
        <label>1</label>
    </ligand>
</feature>
<feature type="disulfide bond" evidence="7">
    <location>
        <begin position="504"/>
        <end position="515"/>
    </location>
</feature>
<organism evidence="10 11">
    <name type="scientific">Pelusios castaneus</name>
    <name type="common">West African mud turtle</name>
    <dbReference type="NCBI Taxonomy" id="367368"/>
    <lineage>
        <taxon>Eukaryota</taxon>
        <taxon>Metazoa</taxon>
        <taxon>Chordata</taxon>
        <taxon>Craniata</taxon>
        <taxon>Vertebrata</taxon>
        <taxon>Euteleostomi</taxon>
        <taxon>Archelosauria</taxon>
        <taxon>Testudinata</taxon>
        <taxon>Testudines</taxon>
        <taxon>Pleurodira</taxon>
        <taxon>Pelomedusidae</taxon>
        <taxon>Pelusios</taxon>
    </lineage>
</organism>
<comment type="subcellular location">
    <subcellularLocation>
        <location evidence="1">Secreted</location>
    </subcellularLocation>
</comment>
<dbReference type="Pfam" id="PF00273">
    <property type="entry name" value="Serum_albumin"/>
    <property type="match status" value="3"/>
</dbReference>
<dbReference type="CDD" id="cd00015">
    <property type="entry name" value="ALBUMIN"/>
    <property type="match status" value="3"/>
</dbReference>
<keyword evidence="3 8" id="KW-0732">Signal</keyword>
<keyword evidence="2" id="KW-0964">Secreted</keyword>
<dbReference type="InterPro" id="IPR020857">
    <property type="entry name" value="Serum_albumin_CS"/>
</dbReference>
<evidence type="ECO:0000256" key="3">
    <source>
        <dbReference type="ARBA" id="ARBA00022729"/>
    </source>
</evidence>
<feature type="signal peptide" evidence="8">
    <location>
        <begin position="1"/>
        <end position="18"/>
    </location>
</feature>
<feature type="disulfide bond" evidence="7">
    <location>
        <begin position="152"/>
        <end position="197"/>
    </location>
</feature>
<evidence type="ECO:0000256" key="1">
    <source>
        <dbReference type="ARBA" id="ARBA00004613"/>
    </source>
</evidence>
<protein>
    <submittedName>
        <fullName evidence="10">Albumin</fullName>
    </submittedName>
</protein>
<feature type="domain" description="Albumin" evidence="9">
    <location>
        <begin position="215"/>
        <end position="407"/>
    </location>
</feature>
<evidence type="ECO:0000313" key="10">
    <source>
        <dbReference type="Ensembl" id="ENSPCEP00000010653.1"/>
    </source>
</evidence>
<dbReference type="PROSITE" id="PS51438">
    <property type="entry name" value="ALBUMIN_2"/>
    <property type="match status" value="3"/>
</dbReference>
<dbReference type="PIRSF" id="PIRSF002520">
    <property type="entry name" value="Serum_albumin_subgroup"/>
    <property type="match status" value="1"/>
</dbReference>